<reference evidence="1 2" key="1">
    <citation type="submission" date="2015-01" db="EMBL/GenBank/DDBJ databases">
        <title>Genome Assembly of Bacillus badius MTCC 1458.</title>
        <authorList>
            <person name="Verma A."/>
            <person name="Khatri I."/>
            <person name="Mual P."/>
            <person name="Subramanian S."/>
            <person name="Krishnamurthi S."/>
        </authorList>
    </citation>
    <scope>NUCLEOTIDE SEQUENCE [LARGE SCALE GENOMIC DNA]</scope>
    <source>
        <strain evidence="1 2">MTCC 1458</strain>
    </source>
</reference>
<name>A0ABR5AW77_BACBA</name>
<sequence length="40" mass="5025">MKKQMDSPEIGPFAFLFTYDKKVNRWPDYWMQIMRDRKLL</sequence>
<evidence type="ECO:0000313" key="2">
    <source>
        <dbReference type="Proteomes" id="UP000031982"/>
    </source>
</evidence>
<dbReference type="EMBL" id="JXLP01000005">
    <property type="protein sequence ID" value="KIL79007.1"/>
    <property type="molecule type" value="Genomic_DNA"/>
</dbReference>
<comment type="caution">
    <text evidence="1">The sequence shown here is derived from an EMBL/GenBank/DDBJ whole genome shotgun (WGS) entry which is preliminary data.</text>
</comment>
<organism evidence="1 2">
    <name type="scientific">Bacillus badius</name>
    <dbReference type="NCBI Taxonomy" id="1455"/>
    <lineage>
        <taxon>Bacteria</taxon>
        <taxon>Bacillati</taxon>
        <taxon>Bacillota</taxon>
        <taxon>Bacilli</taxon>
        <taxon>Bacillales</taxon>
        <taxon>Bacillaceae</taxon>
        <taxon>Pseudobacillus</taxon>
    </lineage>
</organism>
<keyword evidence="2" id="KW-1185">Reference proteome</keyword>
<accession>A0ABR5AW77</accession>
<evidence type="ECO:0000313" key="1">
    <source>
        <dbReference type="EMBL" id="KIL79007.1"/>
    </source>
</evidence>
<gene>
    <name evidence="1" type="ORF">SD77_3808</name>
</gene>
<proteinExistence type="predicted"/>
<protein>
    <submittedName>
        <fullName evidence="1">Uncharacterized protein</fullName>
    </submittedName>
</protein>
<dbReference type="Proteomes" id="UP000031982">
    <property type="component" value="Unassembled WGS sequence"/>
</dbReference>